<keyword evidence="3" id="KW-1185">Reference proteome</keyword>
<dbReference type="OrthoDB" id="9991317at2759"/>
<protein>
    <recommendedName>
        <fullName evidence="1">CHAT domain-containing protein</fullName>
    </recommendedName>
</protein>
<evidence type="ECO:0000313" key="2">
    <source>
        <dbReference type="EMBL" id="TDL23352.1"/>
    </source>
</evidence>
<organism evidence="2 3">
    <name type="scientific">Rickenella mellea</name>
    <dbReference type="NCBI Taxonomy" id="50990"/>
    <lineage>
        <taxon>Eukaryota</taxon>
        <taxon>Fungi</taxon>
        <taxon>Dikarya</taxon>
        <taxon>Basidiomycota</taxon>
        <taxon>Agaricomycotina</taxon>
        <taxon>Agaricomycetes</taxon>
        <taxon>Hymenochaetales</taxon>
        <taxon>Rickenellaceae</taxon>
        <taxon>Rickenella</taxon>
    </lineage>
</organism>
<dbReference type="InterPro" id="IPR024983">
    <property type="entry name" value="CHAT_dom"/>
</dbReference>
<evidence type="ECO:0000259" key="1">
    <source>
        <dbReference type="Pfam" id="PF12770"/>
    </source>
</evidence>
<dbReference type="EMBL" id="ML170171">
    <property type="protein sequence ID" value="TDL23352.1"/>
    <property type="molecule type" value="Genomic_DNA"/>
</dbReference>
<evidence type="ECO:0000313" key="3">
    <source>
        <dbReference type="Proteomes" id="UP000294933"/>
    </source>
</evidence>
<dbReference type="STRING" id="50990.A0A4Y7Q8A7"/>
<accession>A0A4Y7Q8A7</accession>
<feature type="domain" description="CHAT" evidence="1">
    <location>
        <begin position="3"/>
        <end position="139"/>
    </location>
</feature>
<dbReference type="VEuPathDB" id="FungiDB:BD410DRAFT_858817"/>
<gene>
    <name evidence="2" type="ORF">BD410DRAFT_858817</name>
</gene>
<name>A0A4Y7Q8A7_9AGAM</name>
<reference evidence="2 3" key="1">
    <citation type="submission" date="2018-06" db="EMBL/GenBank/DDBJ databases">
        <title>A transcriptomic atlas of mushroom development highlights an independent origin of complex multicellularity.</title>
        <authorList>
            <consortium name="DOE Joint Genome Institute"/>
            <person name="Krizsan K."/>
            <person name="Almasi E."/>
            <person name="Merenyi Z."/>
            <person name="Sahu N."/>
            <person name="Viragh M."/>
            <person name="Koszo T."/>
            <person name="Mondo S."/>
            <person name="Kiss B."/>
            <person name="Balint B."/>
            <person name="Kues U."/>
            <person name="Barry K."/>
            <person name="Hegedus J.C."/>
            <person name="Henrissat B."/>
            <person name="Johnson J."/>
            <person name="Lipzen A."/>
            <person name="Ohm R."/>
            <person name="Nagy I."/>
            <person name="Pangilinan J."/>
            <person name="Yan J."/>
            <person name="Xiong Y."/>
            <person name="Grigoriev I.V."/>
            <person name="Hibbett D.S."/>
            <person name="Nagy L.G."/>
        </authorList>
    </citation>
    <scope>NUCLEOTIDE SEQUENCE [LARGE SCALE GENOMIC DNA]</scope>
    <source>
        <strain evidence="2 3">SZMC22713</strain>
    </source>
</reference>
<dbReference type="AlphaFoldDB" id="A0A4Y7Q8A7"/>
<dbReference type="Proteomes" id="UP000294933">
    <property type="component" value="Unassembled WGS sequence"/>
</dbReference>
<proteinExistence type="predicted"/>
<dbReference type="Pfam" id="PF12770">
    <property type="entry name" value="CHAT"/>
    <property type="match status" value="1"/>
</dbReference>
<sequence length="140" mass="14904">MFLPIHAAGIYNADGSVSVSLADIAVSSYTPSLSALLNNSQKKEKKSAFKLLAVIQPNAPGANPLPGTNEELKALQKYAPASLIHILRGPDATTAMVLSRVEECSWIHLACHGVQNESDPMKSGLLLQDGQLNLSTIIQK</sequence>